<dbReference type="EMBL" id="SCEB01214897">
    <property type="protein sequence ID" value="RXM32455.1"/>
    <property type="molecule type" value="Genomic_DNA"/>
</dbReference>
<keyword evidence="14" id="KW-0472">Membrane</keyword>
<dbReference type="GO" id="GO:0005788">
    <property type="term" value="C:endoplasmic reticulum lumen"/>
    <property type="evidence" value="ECO:0007669"/>
    <property type="project" value="UniProtKB-SubCell"/>
</dbReference>
<evidence type="ECO:0000256" key="11">
    <source>
        <dbReference type="PIRSR" id="PIRSR605792-51"/>
    </source>
</evidence>
<dbReference type="InterPro" id="IPR017937">
    <property type="entry name" value="Thioredoxin_CS"/>
</dbReference>
<organism evidence="17 18">
    <name type="scientific">Acipenser ruthenus</name>
    <name type="common">Sterlet sturgeon</name>
    <dbReference type="NCBI Taxonomy" id="7906"/>
    <lineage>
        <taxon>Eukaryota</taxon>
        <taxon>Metazoa</taxon>
        <taxon>Chordata</taxon>
        <taxon>Craniata</taxon>
        <taxon>Vertebrata</taxon>
        <taxon>Euteleostomi</taxon>
        <taxon>Actinopterygii</taxon>
        <taxon>Chondrostei</taxon>
        <taxon>Acipenseriformes</taxon>
        <taxon>Acipenseridae</taxon>
        <taxon>Acipenser</taxon>
    </lineage>
</organism>
<keyword evidence="6" id="KW-0677">Repeat</keyword>
<reference evidence="17 18" key="1">
    <citation type="submission" date="2019-01" db="EMBL/GenBank/DDBJ databases">
        <title>Draft Genome and Complete Hox-Cluster Characterization of the Sterlet Sturgeon (Acipenser ruthenus).</title>
        <authorList>
            <person name="Wei Q."/>
        </authorList>
    </citation>
    <scope>NUCLEOTIDE SEQUENCE [LARGE SCALE GENOMIC DNA]</scope>
    <source>
        <strain evidence="17">WHYD16114868_AA</strain>
        <tissue evidence="17">Blood</tissue>
    </source>
</reference>
<dbReference type="InterPro" id="IPR005788">
    <property type="entry name" value="PDI_thioredoxin-like_dom"/>
</dbReference>
<feature type="domain" description="Thioredoxin" evidence="15">
    <location>
        <begin position="16"/>
        <end position="157"/>
    </location>
</feature>
<feature type="domain" description="Thioredoxin" evidence="15">
    <location>
        <begin position="368"/>
        <end position="497"/>
    </location>
</feature>
<dbReference type="PANTHER" id="PTHR18929">
    <property type="entry name" value="PROTEIN DISULFIDE ISOMERASE"/>
    <property type="match status" value="1"/>
</dbReference>
<feature type="disulfide bond" description="Redox-active" evidence="11">
    <location>
        <begin position="419"/>
        <end position="422"/>
    </location>
</feature>
<feature type="disulfide bond" description="Redox-active" evidence="11">
    <location>
        <begin position="74"/>
        <end position="77"/>
    </location>
</feature>
<dbReference type="GO" id="GO:0003756">
    <property type="term" value="F:protein disulfide isomerase activity"/>
    <property type="evidence" value="ECO:0007669"/>
    <property type="project" value="UniProtKB-EC"/>
</dbReference>
<dbReference type="PROSITE" id="PS00194">
    <property type="entry name" value="THIOREDOXIN_1"/>
    <property type="match status" value="2"/>
</dbReference>
<evidence type="ECO:0000259" key="16">
    <source>
        <dbReference type="PROSITE" id="PS51837"/>
    </source>
</evidence>
<dbReference type="EC" id="5.3.4.1" evidence="4 13"/>
<dbReference type="CDD" id="cd02961">
    <property type="entry name" value="PDI_a_family"/>
    <property type="match status" value="1"/>
</dbReference>
<feature type="chain" id="PRO_5018811971" description="Protein disulfide-isomerase" evidence="13">
    <location>
        <begin position="24"/>
        <end position="1094"/>
    </location>
</feature>
<dbReference type="FunFam" id="3.40.30.10:FF:000107">
    <property type="entry name" value="Protein disulfide-isomerase 5-2"/>
    <property type="match status" value="1"/>
</dbReference>
<keyword evidence="5 13" id="KW-0732">Signal</keyword>
<dbReference type="Gene3D" id="3.40.30.10">
    <property type="entry name" value="Glutaredoxin"/>
    <property type="match status" value="8"/>
</dbReference>
<comment type="subcellular location">
    <subcellularLocation>
        <location evidence="2">Endoplasmic reticulum lumen</location>
    </subcellularLocation>
</comment>
<keyword evidence="10 11" id="KW-0676">Redox-active center</keyword>
<evidence type="ECO:0000256" key="3">
    <source>
        <dbReference type="ARBA" id="ARBA00006347"/>
    </source>
</evidence>
<protein>
    <recommendedName>
        <fullName evidence="4 13">Protein disulfide-isomerase</fullName>
        <ecNumber evidence="4 13">5.3.4.1</ecNumber>
    </recommendedName>
</protein>
<keyword evidence="9 13" id="KW-0413">Isomerase</keyword>
<evidence type="ECO:0000313" key="18">
    <source>
        <dbReference type="Proteomes" id="UP000289886"/>
    </source>
</evidence>
<dbReference type="Pfam" id="PF00085">
    <property type="entry name" value="Thioredoxin"/>
    <property type="match status" value="4"/>
</dbReference>
<dbReference type="PROSITE" id="PS51837">
    <property type="entry name" value="LITAF"/>
    <property type="match status" value="1"/>
</dbReference>
<name>A0A444UBB6_ACIRT</name>
<dbReference type="FunFam" id="3.40.30.10:FF:000030">
    <property type="entry name" value="Protein disulfide-isomerase"/>
    <property type="match status" value="2"/>
</dbReference>
<dbReference type="NCBIfam" id="TIGR01130">
    <property type="entry name" value="ER_PDI_fam"/>
    <property type="match status" value="2"/>
</dbReference>
<feature type="domain" description="LITAF" evidence="16">
    <location>
        <begin position="1009"/>
        <end position="1093"/>
    </location>
</feature>
<dbReference type="CDD" id="cd02982">
    <property type="entry name" value="PDI_b'_family"/>
    <property type="match status" value="2"/>
</dbReference>
<gene>
    <name evidence="17" type="ORF">EOD39_0209</name>
</gene>
<keyword evidence="8 11" id="KW-1015">Disulfide bond</keyword>
<dbReference type="Pfam" id="PF13848">
    <property type="entry name" value="Thioredoxin_6"/>
    <property type="match status" value="2"/>
</dbReference>
<dbReference type="GO" id="GO:0034976">
    <property type="term" value="P:response to endoplasmic reticulum stress"/>
    <property type="evidence" value="ECO:0007669"/>
    <property type="project" value="TreeGrafter"/>
</dbReference>
<evidence type="ECO:0000256" key="5">
    <source>
        <dbReference type="ARBA" id="ARBA00022729"/>
    </source>
</evidence>
<dbReference type="GO" id="GO:0006457">
    <property type="term" value="P:protein folding"/>
    <property type="evidence" value="ECO:0007669"/>
    <property type="project" value="TreeGrafter"/>
</dbReference>
<dbReference type="NCBIfam" id="TIGR01126">
    <property type="entry name" value="pdi_dom"/>
    <property type="match status" value="1"/>
</dbReference>
<dbReference type="Proteomes" id="UP000289886">
    <property type="component" value="Unassembled WGS sequence"/>
</dbReference>
<dbReference type="CDD" id="cd02995">
    <property type="entry name" value="PDI_a_PDI_a'_C"/>
    <property type="match status" value="2"/>
</dbReference>
<dbReference type="InterPro" id="IPR036249">
    <property type="entry name" value="Thioredoxin-like_sf"/>
</dbReference>
<dbReference type="FunFam" id="3.40.30.10:FF:000042">
    <property type="entry name" value="protein disulfide-isomerase A2"/>
    <property type="match status" value="2"/>
</dbReference>
<keyword evidence="14" id="KW-1133">Transmembrane helix</keyword>
<keyword evidence="14" id="KW-0812">Transmembrane</keyword>
<evidence type="ECO:0000256" key="9">
    <source>
        <dbReference type="ARBA" id="ARBA00023235"/>
    </source>
</evidence>
<evidence type="ECO:0000256" key="6">
    <source>
        <dbReference type="ARBA" id="ARBA00022737"/>
    </source>
</evidence>
<comment type="catalytic activity">
    <reaction evidence="1 13">
        <text>Catalyzes the rearrangement of -S-S- bonds in proteins.</text>
        <dbReference type="EC" id="5.3.4.1"/>
    </reaction>
</comment>
<evidence type="ECO:0000256" key="14">
    <source>
        <dbReference type="SAM" id="Phobius"/>
    </source>
</evidence>
<dbReference type="FunFam" id="3.40.30.10:FF:000167">
    <property type="entry name" value="Protein disulfide isomerase like, testis expressed"/>
    <property type="match status" value="1"/>
</dbReference>
<comment type="similarity">
    <text evidence="3 12">Belongs to the protein disulfide isomerase family.</text>
</comment>
<dbReference type="AlphaFoldDB" id="A0A444UBB6"/>
<dbReference type="PANTHER" id="PTHR18929:SF93">
    <property type="entry name" value="PROTEIN DISULFIDE-ISOMERASE A2"/>
    <property type="match status" value="1"/>
</dbReference>
<evidence type="ECO:0000256" key="8">
    <source>
        <dbReference type="ARBA" id="ARBA00023157"/>
    </source>
</evidence>
<evidence type="ECO:0000256" key="12">
    <source>
        <dbReference type="RuleBase" id="RU004208"/>
    </source>
</evidence>
<dbReference type="FunFam" id="3.40.30.10:FF:000027">
    <property type="entry name" value="protein disulfide-isomerase A2"/>
    <property type="match status" value="1"/>
</dbReference>
<dbReference type="PROSITE" id="PS51352">
    <property type="entry name" value="THIOREDOXIN_2"/>
    <property type="match status" value="3"/>
</dbReference>
<evidence type="ECO:0000259" key="15">
    <source>
        <dbReference type="PROSITE" id="PS51352"/>
    </source>
</evidence>
<feature type="transmembrane region" description="Helical" evidence="14">
    <location>
        <begin position="1047"/>
        <end position="1070"/>
    </location>
</feature>
<proteinExistence type="inferred from homology"/>
<dbReference type="InterPro" id="IPR013766">
    <property type="entry name" value="Thioredoxin_domain"/>
</dbReference>
<dbReference type="PRINTS" id="PR00421">
    <property type="entry name" value="THIOREDOXIN"/>
</dbReference>
<evidence type="ECO:0000256" key="4">
    <source>
        <dbReference type="ARBA" id="ARBA00012723"/>
    </source>
</evidence>
<dbReference type="Pfam" id="PF10601">
    <property type="entry name" value="zf-LITAF-like"/>
    <property type="match status" value="1"/>
</dbReference>
<evidence type="ECO:0000256" key="7">
    <source>
        <dbReference type="ARBA" id="ARBA00022824"/>
    </source>
</evidence>
<evidence type="ECO:0000256" key="13">
    <source>
        <dbReference type="RuleBase" id="RU361130"/>
    </source>
</evidence>
<dbReference type="CDD" id="cd02981">
    <property type="entry name" value="PDI_b_family"/>
    <property type="match status" value="2"/>
</dbReference>
<evidence type="ECO:0000256" key="2">
    <source>
        <dbReference type="ARBA" id="ARBA00004319"/>
    </source>
</evidence>
<dbReference type="InterPro" id="IPR006629">
    <property type="entry name" value="LITAF"/>
</dbReference>
<evidence type="ECO:0000256" key="1">
    <source>
        <dbReference type="ARBA" id="ARBA00001182"/>
    </source>
</evidence>
<evidence type="ECO:0000256" key="10">
    <source>
        <dbReference type="ARBA" id="ARBA00023284"/>
    </source>
</evidence>
<feature type="signal peptide" evidence="13">
    <location>
        <begin position="1"/>
        <end position="23"/>
    </location>
</feature>
<accession>A0A444UBB6</accession>
<dbReference type="SMART" id="SM00714">
    <property type="entry name" value="LITAF"/>
    <property type="match status" value="1"/>
</dbReference>
<keyword evidence="7" id="KW-0256">Endoplasmic reticulum</keyword>
<comment type="caution">
    <text evidence="17">The sequence shown here is derived from an EMBL/GenBank/DDBJ whole genome shotgun (WGS) entry which is preliminary data.</text>
</comment>
<feature type="domain" description="Thioredoxin" evidence="15">
    <location>
        <begin position="819"/>
        <end position="948"/>
    </location>
</feature>
<dbReference type="SUPFAM" id="SSF52833">
    <property type="entry name" value="Thioredoxin-like"/>
    <property type="match status" value="8"/>
</dbReference>
<sequence>MKLYLTVLGFALAIAAAVGTTKAEEKVEGADEKETDVSHDISEHSDVLILNKHNFARALRENKWLLVEFYAPWCAHCRSLEPEYAAAAAMLKNESSEIKLAKVNTTAETELASEFKIQGIPALILFKHGDRMNFTTFKGAGRNTARGIVQWLKKQSGPGASVLDSIASAEQFISTNHISVVGFFKDLEGKGAQEFFEVQREDSVIDPAFGVTDNAEVFQKYGISKDTVVMFKKFDEQRADLQVAEGSSVTREELSEFIKRNGLELVNSPKIFEAGIEHHFLLFISKSQESHAQLLESFRGAAPGFRGKVIFVLIDVDNGDFQNVLNFFGVKSEDAPTVRLINTKTEKKYTMPDREITTENVRQFCQDVLDGAQQPHLKSQEIPVDWDKNPVKVLVGKNFEQVAFDETRSVLVEFYAPWCGHCKELAPIWEQLAEKYKDQEGIVIANMDATANEVEAVTVTGFPTIKYFPATPDRKIVDFKGKRDLETLSRFLDNGGELPEESHEESLDTSATRASDFDLLYAPLSGESQSLSLEFASAAAQLRNESSKIRLGTIDVSKEKELTKELGVTDFPALRFFISGDRENPVTCPALRSASAIVTWLKRRTGPSAVLIKDVDHAKAFVEEAEVVIVGFFKDLEKGEAQVFYEAAQDIPDLPFGVTKNKNVFSKYDITKNAVVLFKKSEEKPVAYEMSGEVSRDSLVRFIRTFEMDLVTEYNRETSGKIFTALVTSHILLFTNKTADDFRELHGEFQSAAVEFRGKVLFVFVDTDETRNGRIFEVFHVREVDTPAVRIINLTDNVQYQMQADEVTAHNLRTFCWTYLDGKAKPKLDSEPIPENWDKGPVKELVGMNFERVVFNEDRNVFVMFYAPWSAACKELLSVWEQLGKVFEDHASVVIGKIDSTANDVHTVLLERHPAFTFFPATSFQRIVTYTGERTLEAFVQFVENQVELAKEEKAKPTNHLTGLQSKICRGVPLYPFISISSPSPSSPLQPLSLRRLEAPVFGYPAPQIQQPYVIINTNLGDSPCMTRCSNCQQQVQTKVEYKAGGFAWLMCFVFIFFGCILGCCLIPFFADGFKDAHHSCPNCHQNLHVHKRL</sequence>
<evidence type="ECO:0000313" key="17">
    <source>
        <dbReference type="EMBL" id="RXM32455.1"/>
    </source>
</evidence>
<keyword evidence="18" id="KW-1185">Reference proteome</keyword>
<dbReference type="InterPro" id="IPR005792">
    <property type="entry name" value="Prot_disulphide_isomerase"/>
</dbReference>